<keyword evidence="1" id="KW-1133">Transmembrane helix</keyword>
<accession>A0ABQ0L997</accession>
<dbReference type="EMBL" id="DF843160">
    <property type="protein sequence ID" value="GAT47107.1"/>
    <property type="molecule type" value="Genomic_DNA"/>
</dbReference>
<feature type="transmembrane region" description="Helical" evidence="1">
    <location>
        <begin position="86"/>
        <end position="103"/>
    </location>
</feature>
<feature type="transmembrane region" description="Helical" evidence="1">
    <location>
        <begin position="54"/>
        <end position="74"/>
    </location>
</feature>
<keyword evidence="1" id="KW-0812">Transmembrane</keyword>
<sequence length="112" mass="12100">MSTAKISTFRLPHRAFVVLGTLIVTLGPLGGFGNGAAADALRRGTFSSGTYQVIFGALSFVHLLQSIPIAFVCGKNGASEWVTAQYVWSTWIFGGGPTFLGLYRQMKDMKEH</sequence>
<keyword evidence="1" id="KW-0472">Membrane</keyword>
<gene>
    <name evidence="2" type="ORF">MCHLO_04588</name>
</gene>
<keyword evidence="3" id="KW-1185">Reference proteome</keyword>
<protein>
    <submittedName>
        <fullName evidence="2">Uncharacterized protein</fullName>
    </submittedName>
</protein>
<dbReference type="Pfam" id="PF14934">
    <property type="entry name" value="TMEM254"/>
    <property type="match status" value="1"/>
</dbReference>
<dbReference type="Proteomes" id="UP000815677">
    <property type="component" value="Unassembled WGS sequence"/>
</dbReference>
<dbReference type="InterPro" id="IPR028110">
    <property type="entry name" value="TMEM254"/>
</dbReference>
<evidence type="ECO:0000313" key="2">
    <source>
        <dbReference type="EMBL" id="GAT47107.1"/>
    </source>
</evidence>
<organism evidence="2 3">
    <name type="scientific">Mycena chlorophos</name>
    <name type="common">Agaric fungus</name>
    <name type="synonym">Agaricus chlorophos</name>
    <dbReference type="NCBI Taxonomy" id="658473"/>
    <lineage>
        <taxon>Eukaryota</taxon>
        <taxon>Fungi</taxon>
        <taxon>Dikarya</taxon>
        <taxon>Basidiomycota</taxon>
        <taxon>Agaricomycotina</taxon>
        <taxon>Agaricomycetes</taxon>
        <taxon>Agaricomycetidae</taxon>
        <taxon>Agaricales</taxon>
        <taxon>Marasmiineae</taxon>
        <taxon>Mycenaceae</taxon>
        <taxon>Mycena</taxon>
    </lineage>
</organism>
<reference evidence="2" key="1">
    <citation type="submission" date="2014-09" db="EMBL/GenBank/DDBJ databases">
        <title>Genome sequence of the luminous mushroom Mycena chlorophos for searching fungal bioluminescence genes.</title>
        <authorList>
            <person name="Tanaka Y."/>
            <person name="Kasuga D."/>
            <person name="Oba Y."/>
            <person name="Hase S."/>
            <person name="Sato K."/>
            <person name="Oba Y."/>
            <person name="Sakakibara Y."/>
        </authorList>
    </citation>
    <scope>NUCLEOTIDE SEQUENCE</scope>
</reference>
<evidence type="ECO:0000313" key="3">
    <source>
        <dbReference type="Proteomes" id="UP000815677"/>
    </source>
</evidence>
<proteinExistence type="predicted"/>
<name>A0ABQ0L997_MYCCL</name>
<evidence type="ECO:0000256" key="1">
    <source>
        <dbReference type="SAM" id="Phobius"/>
    </source>
</evidence>